<evidence type="ECO:0000256" key="1">
    <source>
        <dbReference type="ARBA" id="ARBA00011063"/>
    </source>
</evidence>
<feature type="active site" evidence="5">
    <location>
        <position position="27"/>
    </location>
</feature>
<dbReference type="Gene3D" id="3.40.50.2300">
    <property type="match status" value="1"/>
</dbReference>
<keyword evidence="8" id="KW-1185">Reference proteome</keyword>
<gene>
    <name evidence="7" type="ORF">G3A44_09405</name>
</gene>
<dbReference type="InterPro" id="IPR023485">
    <property type="entry name" value="Ptyr_pPase"/>
</dbReference>
<evidence type="ECO:0000256" key="5">
    <source>
        <dbReference type="PIRSR" id="PIRSR617867-1"/>
    </source>
</evidence>
<evidence type="ECO:0000313" key="8">
    <source>
        <dbReference type="Proteomes" id="UP000484255"/>
    </source>
</evidence>
<dbReference type="InterPro" id="IPR050438">
    <property type="entry name" value="LMW_PTPase"/>
</dbReference>
<dbReference type="FunFam" id="3.40.50.2300:FF:000113">
    <property type="entry name" value="Low molecular weight protein-tyrosine-phosphatase"/>
    <property type="match status" value="1"/>
</dbReference>
<evidence type="ECO:0000256" key="3">
    <source>
        <dbReference type="ARBA" id="ARBA00022801"/>
    </source>
</evidence>
<dbReference type="RefSeq" id="WP_163457260.1">
    <property type="nucleotide sequence ID" value="NZ_JAAGOH010000009.1"/>
</dbReference>
<evidence type="ECO:0000256" key="2">
    <source>
        <dbReference type="ARBA" id="ARBA00013064"/>
    </source>
</evidence>
<dbReference type="EC" id="3.1.3.48" evidence="2"/>
<keyword evidence="3" id="KW-0378">Hydrolase</keyword>
<dbReference type="Pfam" id="PF01451">
    <property type="entry name" value="LMWPc"/>
    <property type="match status" value="1"/>
</dbReference>
<dbReference type="PRINTS" id="PR00719">
    <property type="entry name" value="LMWPTPASE"/>
</dbReference>
<dbReference type="AlphaFoldDB" id="A0A7C9TM52"/>
<keyword evidence="4" id="KW-0904">Protein phosphatase</keyword>
<dbReference type="InterPro" id="IPR017867">
    <property type="entry name" value="Tyr_phospatase_low_mol_wt"/>
</dbReference>
<comment type="similarity">
    <text evidence="1">Belongs to the low molecular weight phosphotyrosine protein phosphatase family.</text>
</comment>
<feature type="active site" description="Proton donor" evidence="5">
    <location>
        <position position="138"/>
    </location>
</feature>
<dbReference type="PANTHER" id="PTHR11717">
    <property type="entry name" value="LOW MOLECULAR WEIGHT PROTEIN TYROSINE PHOSPHATASE"/>
    <property type="match status" value="1"/>
</dbReference>
<organism evidence="7 8">
    <name type="scientific">Ideonella livida</name>
    <dbReference type="NCBI Taxonomy" id="2707176"/>
    <lineage>
        <taxon>Bacteria</taxon>
        <taxon>Pseudomonadati</taxon>
        <taxon>Pseudomonadota</taxon>
        <taxon>Betaproteobacteria</taxon>
        <taxon>Burkholderiales</taxon>
        <taxon>Sphaerotilaceae</taxon>
        <taxon>Ideonella</taxon>
    </lineage>
</organism>
<feature type="domain" description="Phosphotyrosine protein phosphatase I" evidence="6">
    <location>
        <begin position="15"/>
        <end position="164"/>
    </location>
</feature>
<protein>
    <recommendedName>
        <fullName evidence="2">protein-tyrosine-phosphatase</fullName>
        <ecNumber evidence="2">3.1.3.48</ecNumber>
    </recommendedName>
</protein>
<dbReference type="SMART" id="SM00226">
    <property type="entry name" value="LMWPc"/>
    <property type="match status" value="1"/>
</dbReference>
<proteinExistence type="inferred from homology"/>
<dbReference type="EMBL" id="JAAGOH010000009">
    <property type="protein sequence ID" value="NDY91406.1"/>
    <property type="molecule type" value="Genomic_DNA"/>
</dbReference>
<reference evidence="7 8" key="1">
    <citation type="submission" date="2020-02" db="EMBL/GenBank/DDBJ databases">
        <title>Ideonella bacterium strain TBM-1.</title>
        <authorList>
            <person name="Chen W.-M."/>
        </authorList>
    </citation>
    <scope>NUCLEOTIDE SEQUENCE [LARGE SCALE GENOMIC DNA]</scope>
    <source>
        <strain evidence="7 8">TBM-1</strain>
    </source>
</reference>
<dbReference type="SUPFAM" id="SSF52788">
    <property type="entry name" value="Phosphotyrosine protein phosphatases I"/>
    <property type="match status" value="1"/>
</dbReference>
<evidence type="ECO:0000313" key="7">
    <source>
        <dbReference type="EMBL" id="NDY91406.1"/>
    </source>
</evidence>
<sequence length="166" mass="18490">MVRRPDARRTPGGVCRVCFVCTGNICRSPTAEAVLRALAERQGLGDRFEVDSAGTGAWHVDEPPDARSQHHAAARGWALQGLRARQLRPEDFHRFDWLIALDRSHLAALRRLAPPGSRARLSLLMDFADGPAGREVPDPYYDGPQRFEQVLDLVEEACQGLLRRLA</sequence>
<feature type="active site" description="Nucleophile" evidence="5">
    <location>
        <position position="21"/>
    </location>
</feature>
<evidence type="ECO:0000259" key="6">
    <source>
        <dbReference type="SMART" id="SM00226"/>
    </source>
</evidence>
<dbReference type="Proteomes" id="UP000484255">
    <property type="component" value="Unassembled WGS sequence"/>
</dbReference>
<accession>A0A7C9TM52</accession>
<name>A0A7C9TM52_9BURK</name>
<dbReference type="InterPro" id="IPR036196">
    <property type="entry name" value="Ptyr_pPase_sf"/>
</dbReference>
<dbReference type="CDD" id="cd16343">
    <property type="entry name" value="LMWPTP"/>
    <property type="match status" value="1"/>
</dbReference>
<dbReference type="PANTHER" id="PTHR11717:SF7">
    <property type="entry name" value="LOW MOLECULAR WEIGHT PHOSPHOTYROSINE PROTEIN PHOSPHATASE"/>
    <property type="match status" value="1"/>
</dbReference>
<evidence type="ECO:0000256" key="4">
    <source>
        <dbReference type="ARBA" id="ARBA00022912"/>
    </source>
</evidence>
<dbReference type="GO" id="GO:0004725">
    <property type="term" value="F:protein tyrosine phosphatase activity"/>
    <property type="evidence" value="ECO:0007669"/>
    <property type="project" value="UniProtKB-EC"/>
</dbReference>
<comment type="caution">
    <text evidence="7">The sequence shown here is derived from an EMBL/GenBank/DDBJ whole genome shotgun (WGS) entry which is preliminary data.</text>
</comment>